<evidence type="ECO:0000259" key="4">
    <source>
        <dbReference type="Pfam" id="PF08240"/>
    </source>
</evidence>
<accession>A0A6F8YFM3</accession>
<evidence type="ECO:0000256" key="2">
    <source>
        <dbReference type="ARBA" id="ARBA00023002"/>
    </source>
</evidence>
<dbReference type="RefSeq" id="WP_173156207.1">
    <property type="nucleotide sequence ID" value="NZ_AP022871.1"/>
</dbReference>
<dbReference type="PANTHER" id="PTHR43401">
    <property type="entry name" value="L-THREONINE 3-DEHYDROGENASE"/>
    <property type="match status" value="1"/>
</dbReference>
<dbReference type="KEGG" id="psuu:Psuf_021460"/>
<dbReference type="InterPro" id="IPR050129">
    <property type="entry name" value="Zn_alcohol_dh"/>
</dbReference>
<dbReference type="EMBL" id="AP022871">
    <property type="protein sequence ID" value="BCB84833.1"/>
    <property type="molecule type" value="Genomic_DNA"/>
</dbReference>
<dbReference type="InterPro" id="IPR036291">
    <property type="entry name" value="NAD(P)-bd_dom_sf"/>
</dbReference>
<feature type="domain" description="Alcohol dehydrogenase-like N-terminal" evidence="4">
    <location>
        <begin position="33"/>
        <end position="153"/>
    </location>
</feature>
<dbReference type="InterPro" id="IPR011032">
    <property type="entry name" value="GroES-like_sf"/>
</dbReference>
<dbReference type="SUPFAM" id="SSF51735">
    <property type="entry name" value="NAD(P)-binding Rossmann-fold domains"/>
    <property type="match status" value="1"/>
</dbReference>
<dbReference type="Pfam" id="PF00107">
    <property type="entry name" value="ADH_zinc_N"/>
    <property type="match status" value="1"/>
</dbReference>
<evidence type="ECO:0000256" key="1">
    <source>
        <dbReference type="ARBA" id="ARBA00001947"/>
    </source>
</evidence>
<comment type="cofactor">
    <cofactor evidence="1">
        <name>Zn(2+)</name>
        <dbReference type="ChEBI" id="CHEBI:29105"/>
    </cofactor>
</comment>
<reference evidence="5 6" key="2">
    <citation type="submission" date="2020-03" db="EMBL/GenBank/DDBJ databases">
        <authorList>
            <person name="Ichikawa N."/>
            <person name="Kimura A."/>
            <person name="Kitahashi Y."/>
            <person name="Uohara A."/>
        </authorList>
    </citation>
    <scope>NUCLEOTIDE SEQUENCE [LARGE SCALE GENOMIC DNA]</scope>
    <source>
        <strain evidence="5 6">NBRC 105367</strain>
    </source>
</reference>
<dbReference type="SUPFAM" id="SSF50129">
    <property type="entry name" value="GroES-like"/>
    <property type="match status" value="1"/>
</dbReference>
<organism evidence="5 6">
    <name type="scientific">Phytohabitans suffuscus</name>
    <dbReference type="NCBI Taxonomy" id="624315"/>
    <lineage>
        <taxon>Bacteria</taxon>
        <taxon>Bacillati</taxon>
        <taxon>Actinomycetota</taxon>
        <taxon>Actinomycetes</taxon>
        <taxon>Micromonosporales</taxon>
        <taxon>Micromonosporaceae</taxon>
    </lineage>
</organism>
<dbReference type="InterPro" id="IPR013149">
    <property type="entry name" value="ADH-like_C"/>
</dbReference>
<protein>
    <submittedName>
        <fullName evidence="5">Putative alcohol dehydrogenase adh</fullName>
    </submittedName>
</protein>
<proteinExistence type="predicted"/>
<dbReference type="Gene3D" id="3.40.50.720">
    <property type="entry name" value="NAD(P)-binding Rossmann-like Domain"/>
    <property type="match status" value="1"/>
</dbReference>
<evidence type="ECO:0000313" key="6">
    <source>
        <dbReference type="Proteomes" id="UP000503011"/>
    </source>
</evidence>
<dbReference type="Proteomes" id="UP000503011">
    <property type="component" value="Chromosome"/>
</dbReference>
<evidence type="ECO:0000313" key="5">
    <source>
        <dbReference type="EMBL" id="BCB84833.1"/>
    </source>
</evidence>
<dbReference type="AlphaFoldDB" id="A0A6F8YFM3"/>
<name>A0A6F8YFM3_9ACTN</name>
<sequence length="365" mass="36930">MSAPDCLAAVKVAPSTMELRRLPLPDVRRAGGLLRVEASGVCGADVAWYAADGLPSRQPVILGHHVVGTVEALSEPAAAALGLAPGDRVLVEEYLPCGTCVPCRAGEPRLCPASAPTGDTLRVGSTPVGVGPSLWGGYSQYLYLAERAMTHRLPPDLPTQLATLVFPLANGITWVRAAGAGPGDCVVVVGPGQMGLSCVVAARAAGASHVAVLGRAGDDARLALAERLGAHHATTDPGELRRAVADATGGRMAAAVVDTASGTAGTIDLAADLLGFGGALALAEWPAGRTGIDLPSLARKRLTVTTVRGRDDAAIRSAIELAGRDAARFAPMCSGIVDLAGTHDVLTALGSAAGRADLIHVSVRG</sequence>
<evidence type="ECO:0000259" key="3">
    <source>
        <dbReference type="Pfam" id="PF00107"/>
    </source>
</evidence>
<dbReference type="Gene3D" id="3.90.180.10">
    <property type="entry name" value="Medium-chain alcohol dehydrogenases, catalytic domain"/>
    <property type="match status" value="1"/>
</dbReference>
<keyword evidence="6" id="KW-1185">Reference proteome</keyword>
<keyword evidence="2" id="KW-0560">Oxidoreductase</keyword>
<gene>
    <name evidence="5" type="primary">adh_2</name>
    <name evidence="5" type="ORF">Psuf_021460</name>
</gene>
<reference evidence="5 6" key="1">
    <citation type="submission" date="2020-03" db="EMBL/GenBank/DDBJ databases">
        <title>Whole genome shotgun sequence of Phytohabitans suffuscus NBRC 105367.</title>
        <authorList>
            <person name="Komaki H."/>
            <person name="Tamura T."/>
        </authorList>
    </citation>
    <scope>NUCLEOTIDE SEQUENCE [LARGE SCALE GENOMIC DNA]</scope>
    <source>
        <strain evidence="5 6">NBRC 105367</strain>
    </source>
</reference>
<dbReference type="InterPro" id="IPR013154">
    <property type="entry name" value="ADH-like_N"/>
</dbReference>
<feature type="domain" description="Alcohol dehydrogenase-like C-terminal" evidence="3">
    <location>
        <begin position="195"/>
        <end position="321"/>
    </location>
</feature>
<dbReference type="GO" id="GO:0016491">
    <property type="term" value="F:oxidoreductase activity"/>
    <property type="evidence" value="ECO:0007669"/>
    <property type="project" value="UniProtKB-KW"/>
</dbReference>
<dbReference type="PANTHER" id="PTHR43401:SF2">
    <property type="entry name" value="L-THREONINE 3-DEHYDROGENASE"/>
    <property type="match status" value="1"/>
</dbReference>
<dbReference type="Pfam" id="PF08240">
    <property type="entry name" value="ADH_N"/>
    <property type="match status" value="1"/>
</dbReference>